<evidence type="ECO:0000256" key="4">
    <source>
        <dbReference type="ARBA" id="ARBA00023163"/>
    </source>
</evidence>
<evidence type="ECO:0000259" key="8">
    <source>
        <dbReference type="PROSITE" id="PS51742"/>
    </source>
</evidence>
<evidence type="ECO:0000256" key="7">
    <source>
        <dbReference type="SAM" id="MobiDB-lite"/>
    </source>
</evidence>
<keyword evidence="3 6" id="KW-0238">DNA-binding</keyword>
<protein>
    <recommendedName>
        <fullName evidence="6">AT-hook motif nuclear-localized protein</fullName>
    </recommendedName>
</protein>
<dbReference type="EMBL" id="JBANAX010000056">
    <property type="protein sequence ID" value="KAL1224359.1"/>
    <property type="molecule type" value="Genomic_DNA"/>
</dbReference>
<sequence>MDQNESTSSVSVSESKPISPSPSPVIETAIAAPATVDEGINSAKRKRGRPRKQDGEVIKQSGPPKKSLRNSKGDMSMSRGGQDFTPHIFTVNSGEDIVKRIMSFTQNGSRGISVLSANGAVSNVKIQPLDLNRNALTFKDAYEIITLKNSMVITERGRVKNKKRGWKITIGGAEGRIFTGTLAGKLIAASPVQVVIGSYWPMITNPPPRMKDESEAVIVTPTIPDAMAPSSTGQVQQPEMKTEDTSCS</sequence>
<feature type="region of interest" description="Disordered" evidence="7">
    <location>
        <begin position="1"/>
        <end position="86"/>
    </location>
</feature>
<proteinExistence type="predicted"/>
<keyword evidence="4 6" id="KW-0804">Transcription</keyword>
<evidence type="ECO:0000256" key="3">
    <source>
        <dbReference type="ARBA" id="ARBA00023125"/>
    </source>
</evidence>
<evidence type="ECO:0000313" key="10">
    <source>
        <dbReference type="Proteomes" id="UP001558713"/>
    </source>
</evidence>
<dbReference type="GO" id="GO:0005634">
    <property type="term" value="C:nucleus"/>
    <property type="evidence" value="ECO:0007669"/>
    <property type="project" value="UniProtKB-SubCell"/>
</dbReference>
<comment type="domain">
    <text evidence="6">The PPC domain mediates interactions between AHL proteins.</text>
</comment>
<evidence type="ECO:0000313" key="9">
    <source>
        <dbReference type="EMBL" id="KAL1224359.1"/>
    </source>
</evidence>
<reference evidence="9 10" key="1">
    <citation type="submission" date="2024-04" db="EMBL/GenBank/DDBJ databases">
        <title>Genome assembly C_amara_ONT_v2.</title>
        <authorList>
            <person name="Yant L."/>
            <person name="Moore C."/>
            <person name="Slenker M."/>
        </authorList>
    </citation>
    <scope>NUCLEOTIDE SEQUENCE [LARGE SCALE GENOMIC DNA]</scope>
    <source>
        <tissue evidence="9">Leaf</tissue>
    </source>
</reference>
<dbReference type="PANTHER" id="PTHR31500">
    <property type="entry name" value="AT-HOOK MOTIF NUCLEAR-LOCALIZED PROTEIN 9"/>
    <property type="match status" value="1"/>
</dbReference>
<evidence type="ECO:0000256" key="1">
    <source>
        <dbReference type="ARBA" id="ARBA00004123"/>
    </source>
</evidence>
<keyword evidence="10" id="KW-1185">Reference proteome</keyword>
<organism evidence="9 10">
    <name type="scientific">Cardamine amara subsp. amara</name>
    <dbReference type="NCBI Taxonomy" id="228776"/>
    <lineage>
        <taxon>Eukaryota</taxon>
        <taxon>Viridiplantae</taxon>
        <taxon>Streptophyta</taxon>
        <taxon>Embryophyta</taxon>
        <taxon>Tracheophyta</taxon>
        <taxon>Spermatophyta</taxon>
        <taxon>Magnoliopsida</taxon>
        <taxon>eudicotyledons</taxon>
        <taxon>Gunneridae</taxon>
        <taxon>Pentapetalae</taxon>
        <taxon>rosids</taxon>
        <taxon>malvids</taxon>
        <taxon>Brassicales</taxon>
        <taxon>Brassicaceae</taxon>
        <taxon>Cardamineae</taxon>
        <taxon>Cardamine</taxon>
    </lineage>
</organism>
<feature type="compositionally biased region" description="Low complexity" evidence="7">
    <location>
        <begin position="1"/>
        <end position="28"/>
    </location>
</feature>
<dbReference type="GO" id="GO:0003680">
    <property type="term" value="F:minor groove of adenine-thymine-rich DNA binding"/>
    <property type="evidence" value="ECO:0007669"/>
    <property type="project" value="UniProtKB-UniRule"/>
</dbReference>
<dbReference type="AlphaFoldDB" id="A0ABD1C4I2"/>
<evidence type="ECO:0000256" key="2">
    <source>
        <dbReference type="ARBA" id="ARBA00023015"/>
    </source>
</evidence>
<accession>A0ABD1C4I2</accession>
<dbReference type="SUPFAM" id="SSF117856">
    <property type="entry name" value="AF0104/ALDC/Ptd012-like"/>
    <property type="match status" value="1"/>
</dbReference>
<dbReference type="PANTHER" id="PTHR31500:SF56">
    <property type="entry name" value="AT-HOOK MOTIF NUCLEAR-LOCALIZED PROTEIN"/>
    <property type="match status" value="1"/>
</dbReference>
<dbReference type="InterPro" id="IPR005175">
    <property type="entry name" value="PPC_dom"/>
</dbReference>
<feature type="domain" description="PPC" evidence="8">
    <location>
        <begin position="81"/>
        <end position="222"/>
    </location>
</feature>
<gene>
    <name evidence="9" type="ORF">V5N11_035472</name>
</gene>
<dbReference type="Proteomes" id="UP001558713">
    <property type="component" value="Unassembled WGS sequence"/>
</dbReference>
<dbReference type="Pfam" id="PF03479">
    <property type="entry name" value="PCC"/>
    <property type="match status" value="1"/>
</dbReference>
<keyword evidence="2 6" id="KW-0805">Transcription regulation</keyword>
<evidence type="ECO:0000256" key="6">
    <source>
        <dbReference type="RuleBase" id="RU367031"/>
    </source>
</evidence>
<name>A0ABD1C4I2_CARAN</name>
<comment type="function">
    <text evidence="6">Transcription factor that specifically binds AT-rich DNA sequences related to the nuclear matrix attachment regions (MARs).</text>
</comment>
<comment type="caution">
    <text evidence="9">The sequence shown here is derived from an EMBL/GenBank/DDBJ whole genome shotgun (WGS) entry which is preliminary data.</text>
</comment>
<dbReference type="CDD" id="cd11378">
    <property type="entry name" value="DUF296"/>
    <property type="match status" value="1"/>
</dbReference>
<feature type="compositionally biased region" description="Polar residues" evidence="7">
    <location>
        <begin position="229"/>
        <end position="239"/>
    </location>
</feature>
<feature type="region of interest" description="Disordered" evidence="7">
    <location>
        <begin position="224"/>
        <end position="248"/>
    </location>
</feature>
<comment type="subcellular location">
    <subcellularLocation>
        <location evidence="1 6">Nucleus</location>
    </subcellularLocation>
</comment>
<dbReference type="PROSITE" id="PS51742">
    <property type="entry name" value="PPC"/>
    <property type="match status" value="1"/>
</dbReference>
<dbReference type="InterPro" id="IPR039605">
    <property type="entry name" value="AHL"/>
</dbReference>
<evidence type="ECO:0000256" key="5">
    <source>
        <dbReference type="ARBA" id="ARBA00023242"/>
    </source>
</evidence>
<dbReference type="Gene3D" id="3.30.1330.80">
    <property type="entry name" value="Hypothetical protein, similar to alpha- acetolactate decarboxylase, domain 2"/>
    <property type="match status" value="1"/>
</dbReference>
<keyword evidence="5 6" id="KW-0539">Nucleus</keyword>